<evidence type="ECO:0000313" key="9">
    <source>
        <dbReference type="Proteomes" id="UP000823963"/>
    </source>
</evidence>
<dbReference type="PANTHER" id="PTHR42770:SF15">
    <property type="entry name" value="GLUTAMATE_GAMMA-AMINOBUTYRATE ANTIPORTER-RELATED"/>
    <property type="match status" value="1"/>
</dbReference>
<keyword evidence="2" id="KW-0813">Transport</keyword>
<dbReference type="InterPro" id="IPR002293">
    <property type="entry name" value="AA/rel_permease1"/>
</dbReference>
<evidence type="ECO:0000256" key="1">
    <source>
        <dbReference type="ARBA" id="ARBA00004651"/>
    </source>
</evidence>
<feature type="transmembrane region" description="Helical" evidence="7">
    <location>
        <begin position="349"/>
        <end position="367"/>
    </location>
</feature>
<dbReference type="GO" id="GO:0022857">
    <property type="term" value="F:transmembrane transporter activity"/>
    <property type="evidence" value="ECO:0007669"/>
    <property type="project" value="InterPro"/>
</dbReference>
<dbReference type="InterPro" id="IPR050367">
    <property type="entry name" value="APC_superfamily"/>
</dbReference>
<feature type="transmembrane region" description="Helical" evidence="7">
    <location>
        <begin position="112"/>
        <end position="132"/>
    </location>
</feature>
<dbReference type="PANTHER" id="PTHR42770">
    <property type="entry name" value="AMINO ACID TRANSPORTER-RELATED"/>
    <property type="match status" value="1"/>
</dbReference>
<feature type="transmembrane region" description="Helical" evidence="7">
    <location>
        <begin position="451"/>
        <end position="473"/>
    </location>
</feature>
<feature type="transmembrane region" description="Helical" evidence="7">
    <location>
        <begin position="208"/>
        <end position="227"/>
    </location>
</feature>
<feature type="transmembrane region" description="Helical" evidence="7">
    <location>
        <begin position="138"/>
        <end position="156"/>
    </location>
</feature>
<feature type="transmembrane region" description="Helical" evidence="7">
    <location>
        <begin position="78"/>
        <end position="100"/>
    </location>
</feature>
<dbReference type="PIRSF" id="PIRSF006060">
    <property type="entry name" value="AA_transporter"/>
    <property type="match status" value="1"/>
</dbReference>
<evidence type="ECO:0000256" key="6">
    <source>
        <dbReference type="ARBA" id="ARBA00023136"/>
    </source>
</evidence>
<feature type="transmembrane region" description="Helical" evidence="7">
    <location>
        <begin position="47"/>
        <end position="66"/>
    </location>
</feature>
<dbReference type="EMBL" id="DXFP01000014">
    <property type="protein sequence ID" value="HIX01517.1"/>
    <property type="molecule type" value="Genomic_DNA"/>
</dbReference>
<gene>
    <name evidence="8" type="ORF">H9861_02050</name>
</gene>
<evidence type="ECO:0000256" key="4">
    <source>
        <dbReference type="ARBA" id="ARBA00022692"/>
    </source>
</evidence>
<keyword evidence="4 7" id="KW-0812">Transmembrane</keyword>
<evidence type="ECO:0000256" key="5">
    <source>
        <dbReference type="ARBA" id="ARBA00022989"/>
    </source>
</evidence>
<organism evidence="8 9">
    <name type="scientific">Candidatus Ligilactobacillus excrementigallinarum</name>
    <dbReference type="NCBI Taxonomy" id="2838641"/>
    <lineage>
        <taxon>Bacteria</taxon>
        <taxon>Bacillati</taxon>
        <taxon>Bacillota</taxon>
        <taxon>Bacilli</taxon>
        <taxon>Lactobacillales</taxon>
        <taxon>Lactobacillaceae</taxon>
        <taxon>Ligilactobacillus</taxon>
    </lineage>
</organism>
<evidence type="ECO:0000256" key="3">
    <source>
        <dbReference type="ARBA" id="ARBA00022475"/>
    </source>
</evidence>
<evidence type="ECO:0000313" key="8">
    <source>
        <dbReference type="EMBL" id="HIX01517.1"/>
    </source>
</evidence>
<dbReference type="Gene3D" id="1.20.1740.10">
    <property type="entry name" value="Amino acid/polyamine transporter I"/>
    <property type="match status" value="1"/>
</dbReference>
<comment type="caution">
    <text evidence="8">The sequence shown here is derived from an EMBL/GenBank/DDBJ whole genome shotgun (WGS) entry which is preliminary data.</text>
</comment>
<feature type="transmembrane region" description="Helical" evidence="7">
    <location>
        <begin position="417"/>
        <end position="439"/>
    </location>
</feature>
<evidence type="ECO:0000256" key="2">
    <source>
        <dbReference type="ARBA" id="ARBA00022448"/>
    </source>
</evidence>
<dbReference type="GO" id="GO:0005886">
    <property type="term" value="C:plasma membrane"/>
    <property type="evidence" value="ECO:0007669"/>
    <property type="project" value="UniProtKB-SubCell"/>
</dbReference>
<keyword evidence="3" id="KW-1003">Cell membrane</keyword>
<keyword evidence="6 7" id="KW-0472">Membrane</keyword>
<feature type="transmembrane region" description="Helical" evidence="7">
    <location>
        <begin position="15"/>
        <end position="35"/>
    </location>
</feature>
<feature type="transmembrane region" description="Helical" evidence="7">
    <location>
        <begin position="373"/>
        <end position="397"/>
    </location>
</feature>
<sequence>MDKKTNVQAPKPQKYFMSTLALTMLNVVMIAGLANDPQQAFYGLSSVTYFIIGFILFFIPTALVSAELASGWPQRGGIFRWVGEGIGKGWAFTCLIILWFQSTFNLGAGMPNFAATIMFFTPHYHAAINFLQHPQHELLIMCGFIALFWFVTWLAARGTKTFSNIAKYGVIIGTFIPLAIMVILVIVWLCQGHTPAMPTHAKDLLPQWNGMGTLALVAGVLFSWAGIDMNAAHIKELKHPEKQYPISILFAGILALIIFVVGTLIIATIIPASKINILDALFVTFHDLGATIHAPWLYMLFIYANFLVMIAMWTTNLAGPSLMLGQAGQSGLLPKWLQNYNKHGMPSRMMYFQAICVTAIAFMVKLLPNVEGFFVMITQTITILYLLYYIIMFVAFIRLRYTQQNRPRSFKVPGGKFGAWLITIVGIASSVFGIALAFYPPAQVKKEVGSGTVYDVTIACLVGVVLLVSLGLYQLSKHHNKAHNNDWVNDQNKFAPYTWELEGLDKPQKVESNVPTDIMSTGQNPMGTPVKYHFDPNEHVKLPADWDSPTADLTKYAKEMRKDEQND</sequence>
<feature type="transmembrane region" description="Helical" evidence="7">
    <location>
        <begin position="248"/>
        <end position="272"/>
    </location>
</feature>
<feature type="transmembrane region" description="Helical" evidence="7">
    <location>
        <begin position="292"/>
        <end position="313"/>
    </location>
</feature>
<keyword evidence="5 7" id="KW-1133">Transmembrane helix</keyword>
<evidence type="ECO:0000256" key="7">
    <source>
        <dbReference type="SAM" id="Phobius"/>
    </source>
</evidence>
<dbReference type="Proteomes" id="UP000823963">
    <property type="component" value="Unassembled WGS sequence"/>
</dbReference>
<feature type="transmembrane region" description="Helical" evidence="7">
    <location>
        <begin position="168"/>
        <end position="188"/>
    </location>
</feature>
<dbReference type="AlphaFoldDB" id="A0A9D1UWA8"/>
<dbReference type="Pfam" id="PF13520">
    <property type="entry name" value="AA_permease_2"/>
    <property type="match status" value="1"/>
</dbReference>
<protein>
    <submittedName>
        <fullName evidence="8">APC family permease</fullName>
    </submittedName>
</protein>
<comment type="subcellular location">
    <subcellularLocation>
        <location evidence="1">Cell membrane</location>
        <topology evidence="1">Multi-pass membrane protein</topology>
    </subcellularLocation>
</comment>
<reference evidence="8" key="1">
    <citation type="journal article" date="2021" name="PeerJ">
        <title>Extensive microbial diversity within the chicken gut microbiome revealed by metagenomics and culture.</title>
        <authorList>
            <person name="Gilroy R."/>
            <person name="Ravi A."/>
            <person name="Getino M."/>
            <person name="Pursley I."/>
            <person name="Horton D.L."/>
            <person name="Alikhan N.F."/>
            <person name="Baker D."/>
            <person name="Gharbi K."/>
            <person name="Hall N."/>
            <person name="Watson M."/>
            <person name="Adriaenssens E.M."/>
            <person name="Foster-Nyarko E."/>
            <person name="Jarju S."/>
            <person name="Secka A."/>
            <person name="Antonio M."/>
            <person name="Oren A."/>
            <person name="Chaudhuri R.R."/>
            <person name="La Ragione R."/>
            <person name="Hildebrand F."/>
            <person name="Pallen M.J."/>
        </authorList>
    </citation>
    <scope>NUCLEOTIDE SEQUENCE</scope>
    <source>
        <strain evidence="8">6627</strain>
    </source>
</reference>
<name>A0A9D1UWA8_9LACO</name>
<proteinExistence type="predicted"/>
<accession>A0A9D1UWA8</accession>
<reference evidence="8" key="2">
    <citation type="submission" date="2021-04" db="EMBL/GenBank/DDBJ databases">
        <authorList>
            <person name="Gilroy R."/>
        </authorList>
    </citation>
    <scope>NUCLEOTIDE SEQUENCE</scope>
    <source>
        <strain evidence="8">6627</strain>
    </source>
</reference>